<dbReference type="VEuPathDB" id="FungiDB:BO78DRAFT_376645"/>
<evidence type="ECO:0000256" key="7">
    <source>
        <dbReference type="SAM" id="MobiDB-lite"/>
    </source>
</evidence>
<dbReference type="GO" id="GO:0000981">
    <property type="term" value="F:DNA-binding transcription factor activity, RNA polymerase II-specific"/>
    <property type="evidence" value="ECO:0007669"/>
    <property type="project" value="InterPro"/>
</dbReference>
<dbReference type="InterPro" id="IPR052360">
    <property type="entry name" value="Transcr_Regulatory_Proteins"/>
</dbReference>
<evidence type="ECO:0000313" key="10">
    <source>
        <dbReference type="Proteomes" id="UP000248423"/>
    </source>
</evidence>
<evidence type="ECO:0000256" key="3">
    <source>
        <dbReference type="ARBA" id="ARBA00023015"/>
    </source>
</evidence>
<evidence type="ECO:0000256" key="2">
    <source>
        <dbReference type="ARBA" id="ARBA00022833"/>
    </source>
</evidence>
<keyword evidence="10" id="KW-1185">Reference proteome</keyword>
<dbReference type="GO" id="GO:0003677">
    <property type="term" value="F:DNA binding"/>
    <property type="evidence" value="ECO:0007669"/>
    <property type="project" value="UniProtKB-KW"/>
</dbReference>
<dbReference type="Gene3D" id="4.10.240.10">
    <property type="entry name" value="Zn(2)-C6 fungal-type DNA-binding domain"/>
    <property type="match status" value="1"/>
</dbReference>
<evidence type="ECO:0000256" key="5">
    <source>
        <dbReference type="ARBA" id="ARBA00023163"/>
    </source>
</evidence>
<dbReference type="GO" id="GO:0008270">
    <property type="term" value="F:zinc ion binding"/>
    <property type="evidence" value="ECO:0007669"/>
    <property type="project" value="InterPro"/>
</dbReference>
<feature type="domain" description="Zn(2)-C6 fungal-type" evidence="8">
    <location>
        <begin position="15"/>
        <end position="43"/>
    </location>
</feature>
<protein>
    <recommendedName>
        <fullName evidence="8">Zn(2)-C6 fungal-type domain-containing protein</fullName>
    </recommendedName>
</protein>
<keyword evidence="2" id="KW-0862">Zinc</keyword>
<keyword evidence="6" id="KW-0539">Nucleus</keyword>
<dbReference type="InterPro" id="IPR001138">
    <property type="entry name" value="Zn2Cys6_DnaBD"/>
</dbReference>
<keyword evidence="1" id="KW-0479">Metal-binding</keyword>
<keyword evidence="3" id="KW-0805">Transcription regulation</keyword>
<keyword evidence="5" id="KW-0804">Transcription</keyword>
<name>A0A319EP82_ASPSB</name>
<dbReference type="SUPFAM" id="SSF57701">
    <property type="entry name" value="Zn2/Cys6 DNA-binding domain"/>
    <property type="match status" value="1"/>
</dbReference>
<reference evidence="9 10" key="1">
    <citation type="submission" date="2018-02" db="EMBL/GenBank/DDBJ databases">
        <title>The genomes of Aspergillus section Nigri reveals drivers in fungal speciation.</title>
        <authorList>
            <consortium name="DOE Joint Genome Institute"/>
            <person name="Vesth T.C."/>
            <person name="Nybo J."/>
            <person name="Theobald S."/>
            <person name="Brandl J."/>
            <person name="Frisvad J.C."/>
            <person name="Nielsen K.F."/>
            <person name="Lyhne E.K."/>
            <person name="Kogle M.E."/>
            <person name="Kuo A."/>
            <person name="Riley R."/>
            <person name="Clum A."/>
            <person name="Nolan M."/>
            <person name="Lipzen A."/>
            <person name="Salamov A."/>
            <person name="Henrissat B."/>
            <person name="Wiebenga A."/>
            <person name="De vries R.P."/>
            <person name="Grigoriev I.V."/>
            <person name="Mortensen U.H."/>
            <person name="Andersen M.R."/>
            <person name="Baker S.E."/>
        </authorList>
    </citation>
    <scope>NUCLEOTIDE SEQUENCE [LARGE SCALE GENOMIC DNA]</scope>
    <source>
        <strain evidence="9 10">CBS 121057</strain>
    </source>
</reference>
<dbReference type="Pfam" id="PF00172">
    <property type="entry name" value="Zn_clus"/>
    <property type="match status" value="1"/>
</dbReference>
<keyword evidence="4" id="KW-0238">DNA-binding</keyword>
<organism evidence="9 10">
    <name type="scientific">Aspergillus sclerotiicarbonarius (strain CBS 121057 / IBT 28362)</name>
    <dbReference type="NCBI Taxonomy" id="1448318"/>
    <lineage>
        <taxon>Eukaryota</taxon>
        <taxon>Fungi</taxon>
        <taxon>Dikarya</taxon>
        <taxon>Ascomycota</taxon>
        <taxon>Pezizomycotina</taxon>
        <taxon>Eurotiomycetes</taxon>
        <taxon>Eurotiomycetidae</taxon>
        <taxon>Eurotiales</taxon>
        <taxon>Aspergillaceae</taxon>
        <taxon>Aspergillus</taxon>
        <taxon>Aspergillus subgen. Circumdati</taxon>
    </lineage>
</organism>
<accession>A0A319EP82</accession>
<dbReference type="Pfam" id="PF11951">
    <property type="entry name" value="Fungal_trans_2"/>
    <property type="match status" value="1"/>
</dbReference>
<gene>
    <name evidence="9" type="ORF">BO78DRAFT_376645</name>
</gene>
<dbReference type="OrthoDB" id="2593732at2759"/>
<evidence type="ECO:0000256" key="1">
    <source>
        <dbReference type="ARBA" id="ARBA00022723"/>
    </source>
</evidence>
<dbReference type="GO" id="GO:0009893">
    <property type="term" value="P:positive regulation of metabolic process"/>
    <property type="evidence" value="ECO:0007669"/>
    <property type="project" value="UniProtKB-ARBA"/>
</dbReference>
<dbReference type="EMBL" id="KZ826392">
    <property type="protein sequence ID" value="PYI02589.1"/>
    <property type="molecule type" value="Genomic_DNA"/>
</dbReference>
<dbReference type="PROSITE" id="PS50048">
    <property type="entry name" value="ZN2_CY6_FUNGAL_2"/>
    <property type="match status" value="1"/>
</dbReference>
<dbReference type="STRING" id="1448318.A0A319EP82"/>
<dbReference type="AlphaFoldDB" id="A0A319EP82"/>
<dbReference type="Proteomes" id="UP000248423">
    <property type="component" value="Unassembled WGS sequence"/>
</dbReference>
<evidence type="ECO:0000256" key="6">
    <source>
        <dbReference type="ARBA" id="ARBA00023242"/>
    </source>
</evidence>
<dbReference type="InterPro" id="IPR036864">
    <property type="entry name" value="Zn2-C6_fun-type_DNA-bd_sf"/>
</dbReference>
<dbReference type="PANTHER" id="PTHR36206:SF4">
    <property type="entry name" value="HYPOTHETICAL CONSERVED PROTEIN (EUROFUNG)-RELATED"/>
    <property type="match status" value="1"/>
</dbReference>
<dbReference type="PROSITE" id="PS00463">
    <property type="entry name" value="ZN2_CY6_FUNGAL_1"/>
    <property type="match status" value="1"/>
</dbReference>
<evidence type="ECO:0000313" key="9">
    <source>
        <dbReference type="EMBL" id="PYI02589.1"/>
    </source>
</evidence>
<feature type="region of interest" description="Disordered" evidence="7">
    <location>
        <begin position="44"/>
        <end position="63"/>
    </location>
</feature>
<dbReference type="SMART" id="SM00066">
    <property type="entry name" value="GAL4"/>
    <property type="match status" value="1"/>
</dbReference>
<dbReference type="InterPro" id="IPR021858">
    <property type="entry name" value="Fun_TF"/>
</dbReference>
<proteinExistence type="predicted"/>
<dbReference type="PANTHER" id="PTHR36206">
    <property type="entry name" value="ASPERCRYPTIN BIOSYNTHESIS CLUSTER-SPECIFIC TRANSCRIPTION REGULATOR ATNN-RELATED"/>
    <property type="match status" value="1"/>
</dbReference>
<evidence type="ECO:0000259" key="8">
    <source>
        <dbReference type="PROSITE" id="PS50048"/>
    </source>
</evidence>
<evidence type="ECO:0000256" key="4">
    <source>
        <dbReference type="ARBA" id="ARBA00023125"/>
    </source>
</evidence>
<sequence>MTKRQRAATPRSRTGCQTCKIRHVKCDEQRPECHQCKRTGRKCDGYTQQRPQNDVEPTRRPKMSADHRIVLRAGTREERHYLYFFNTQTAQALSGFFDSGLWRRQLPQLSECEPVVRHATAAVSAAHERALALQRDPSARRITNERFIVYHYNEAIRHLRCYLASSGGKTDLTLITCFLFVCLEMLNGNVKQALDHLEAGLKIIQRTTDQQSPTTRSNETDTELLHLSLRLNIQLAMNGRPMVAFNLESMCSEEELTDESPAWSNISQAQHALDRLMNRTLMFIRLAGHERTDRTHLEPQQLQLKQAFEAWNSAFEGLIRRSRGPAKGDPRGLLLLRMLYLDSWIWMNTCLSRDETVFDSHTPAFAEIVHCVAQVIDLDAAVDRTLTKCAPDIFTLETGIITGLYYTATRCREPTIRREAIRLLDQCTKQEGLWNKRIIVKTVQLVMDLEEENLTSLPIEERIPGDKDRIYETLTSISEGEDIRCTRRVLFLSKPNGPDGAWKTRVRFVEWS</sequence>